<reference evidence="1 2" key="1">
    <citation type="journal article" date="2024" name="G3 (Bethesda)">
        <title>Genome assembly of Hibiscus sabdariffa L. provides insights into metabolisms of medicinal natural products.</title>
        <authorList>
            <person name="Kim T."/>
        </authorList>
    </citation>
    <scope>NUCLEOTIDE SEQUENCE [LARGE SCALE GENOMIC DNA]</scope>
    <source>
        <strain evidence="1">TK-2024</strain>
        <tissue evidence="1">Old leaves</tissue>
    </source>
</reference>
<name>A0ABR2C0Y5_9ROSI</name>
<gene>
    <name evidence="1" type="ORF">V6N12_030451</name>
</gene>
<keyword evidence="2" id="KW-1185">Reference proteome</keyword>
<organism evidence="1 2">
    <name type="scientific">Hibiscus sabdariffa</name>
    <name type="common">roselle</name>
    <dbReference type="NCBI Taxonomy" id="183260"/>
    <lineage>
        <taxon>Eukaryota</taxon>
        <taxon>Viridiplantae</taxon>
        <taxon>Streptophyta</taxon>
        <taxon>Embryophyta</taxon>
        <taxon>Tracheophyta</taxon>
        <taxon>Spermatophyta</taxon>
        <taxon>Magnoliopsida</taxon>
        <taxon>eudicotyledons</taxon>
        <taxon>Gunneridae</taxon>
        <taxon>Pentapetalae</taxon>
        <taxon>rosids</taxon>
        <taxon>malvids</taxon>
        <taxon>Malvales</taxon>
        <taxon>Malvaceae</taxon>
        <taxon>Malvoideae</taxon>
        <taxon>Hibiscus</taxon>
    </lineage>
</organism>
<evidence type="ECO:0000313" key="1">
    <source>
        <dbReference type="EMBL" id="KAK8513045.1"/>
    </source>
</evidence>
<comment type="caution">
    <text evidence="1">The sequence shown here is derived from an EMBL/GenBank/DDBJ whole genome shotgun (WGS) entry which is preliminary data.</text>
</comment>
<proteinExistence type="predicted"/>
<evidence type="ECO:0000313" key="2">
    <source>
        <dbReference type="Proteomes" id="UP001472677"/>
    </source>
</evidence>
<dbReference type="EMBL" id="JBBPBM010000071">
    <property type="protein sequence ID" value="KAK8513045.1"/>
    <property type="molecule type" value="Genomic_DNA"/>
</dbReference>
<sequence>MGSSSDQGMINNDMALDVGYAVPSMITPPPTYNLDLAEEYMAIHVEEYVVNPAEGTNINLVKEYMAITAQEYIVNTTKGNNINPTEGDNVILQGNDILDAAIGFGGPYNIIDPEVNDILNVTGFGGYNANPRGNDNIDSLDMALKGFQDGFKKMKK</sequence>
<accession>A0ABR2C0Y5</accession>
<dbReference type="Proteomes" id="UP001472677">
    <property type="component" value="Unassembled WGS sequence"/>
</dbReference>
<protein>
    <submittedName>
        <fullName evidence="1">Uncharacterized protein</fullName>
    </submittedName>
</protein>